<feature type="transmembrane region" description="Helical" evidence="7">
    <location>
        <begin position="341"/>
        <end position="363"/>
    </location>
</feature>
<evidence type="ECO:0000256" key="7">
    <source>
        <dbReference type="SAM" id="Phobius"/>
    </source>
</evidence>
<dbReference type="Proteomes" id="UP001165287">
    <property type="component" value="Unassembled WGS sequence"/>
</dbReference>
<keyword evidence="5 7" id="KW-0472">Membrane</keyword>
<evidence type="ECO:0000256" key="4">
    <source>
        <dbReference type="ARBA" id="ARBA00022989"/>
    </source>
</evidence>
<reference evidence="9" key="1">
    <citation type="submission" date="2024-05" db="EMBL/GenBank/DDBJ databases">
        <title>Metabacillus sp. nov., isolated from the rhizosphere soil of tomato plants.</title>
        <authorList>
            <person name="Ma R."/>
        </authorList>
    </citation>
    <scope>NUCLEOTIDE SEQUENCE</scope>
    <source>
        <strain evidence="9">DBTR6</strain>
    </source>
</reference>
<evidence type="ECO:0000256" key="6">
    <source>
        <dbReference type="ARBA" id="ARBA00043993"/>
    </source>
</evidence>
<comment type="caution">
    <text evidence="9">The sequence shown here is derived from an EMBL/GenBank/DDBJ whole genome shotgun (WGS) entry which is preliminary data.</text>
</comment>
<evidence type="ECO:0000256" key="5">
    <source>
        <dbReference type="ARBA" id="ARBA00023136"/>
    </source>
</evidence>
<feature type="transmembrane region" description="Helical" evidence="7">
    <location>
        <begin position="154"/>
        <end position="173"/>
    </location>
</feature>
<dbReference type="EMBL" id="JAIQUM010000002">
    <property type="protein sequence ID" value="MBZ5748947.1"/>
    <property type="molecule type" value="Genomic_DNA"/>
</dbReference>
<accession>A0ABS7ULH0</accession>
<gene>
    <name evidence="9" type="ORF">K9V48_01440</name>
</gene>
<feature type="domain" description="Integral membrane bound transporter" evidence="8">
    <location>
        <begin position="355"/>
        <end position="481"/>
    </location>
</feature>
<feature type="transmembrane region" description="Helical" evidence="7">
    <location>
        <begin position="465"/>
        <end position="487"/>
    </location>
</feature>
<evidence type="ECO:0000313" key="10">
    <source>
        <dbReference type="Proteomes" id="UP001165287"/>
    </source>
</evidence>
<dbReference type="InterPro" id="IPR049453">
    <property type="entry name" value="Memb_transporter_dom"/>
</dbReference>
<feature type="transmembrane region" description="Helical" evidence="7">
    <location>
        <begin position="26"/>
        <end position="44"/>
    </location>
</feature>
<evidence type="ECO:0000256" key="2">
    <source>
        <dbReference type="ARBA" id="ARBA00022475"/>
    </source>
</evidence>
<proteinExistence type="inferred from homology"/>
<feature type="transmembrane region" description="Helical" evidence="7">
    <location>
        <begin position="418"/>
        <end position="444"/>
    </location>
</feature>
<sequence>MKKETSSNSNLLMVLKDAFAIKKAPYPWTRAILAGICLSFPVMIGLLAGNFQYGLLAGIGGFTYLYTFNEPYPQRAKKLFIVALGLSASIALGILTISSPLAFTIMIGLIGAVCTFIFGALKIPGPASIFFVMVFAMTSAMPIDPTLAPSRAGLVFLGGSFSWLIAMIGWFFNPYGPETKAVKTVYLELATLICSVGTEQFNDSRERTIVSLKHADNLLLAGYVSWKTSPIFKRLYLLKEQSNSILADVLEMSAAGRTNLPVELGKSVQALAQSIDHKRKSKPLQILQPTDCDEEMNKLFSKIYHADAILNQSISRINQEIKVIRTPLKRVLLDAFDKNSIVFLSSIKYGIVLMVATMIAFSYEFDRSYWIPISCGSVMLGSTVISTFHRAIQRSIGTIVGILVASLILSTKPEGLTIALFILLLSFLTELFIVRNYAFAVTFITPSALLMAESTSQIHNIPYFATARVTDTLIGCAIGLIGVLMVGRQSASSRLSHLIAKTIRSQSQLLFQLFSKQKSSSNFEGNSTRNKMRTNLMNLKTVYSTALGEIPINKKALEFLWPAIFSIEQLGYLLDSIIKDSKRPVLSDEKLAQLLFIFETMANAVEQLQIVTNKNVPEIEGFSKIQKEIIALQDAITFIGIR</sequence>
<protein>
    <submittedName>
        <fullName evidence="9">FUSC family protein</fullName>
    </submittedName>
</protein>
<keyword evidence="2" id="KW-1003">Cell membrane</keyword>
<name>A0ABS7ULH0_9BACI</name>
<dbReference type="RefSeq" id="WP_224136255.1">
    <property type="nucleotide sequence ID" value="NZ_JAIQUM010000002.1"/>
</dbReference>
<evidence type="ECO:0000259" key="8">
    <source>
        <dbReference type="Pfam" id="PF13515"/>
    </source>
</evidence>
<keyword evidence="10" id="KW-1185">Reference proteome</keyword>
<dbReference type="PANTHER" id="PTHR30509:SF9">
    <property type="entry name" value="MULTIDRUG RESISTANCE PROTEIN MDTO"/>
    <property type="match status" value="1"/>
</dbReference>
<keyword evidence="3 7" id="KW-0812">Transmembrane</keyword>
<dbReference type="Pfam" id="PF13515">
    <property type="entry name" value="FUSC_2"/>
    <property type="match status" value="1"/>
</dbReference>
<evidence type="ECO:0000256" key="1">
    <source>
        <dbReference type="ARBA" id="ARBA00004651"/>
    </source>
</evidence>
<feature type="transmembrane region" description="Helical" evidence="7">
    <location>
        <begin position="50"/>
        <end position="67"/>
    </location>
</feature>
<comment type="similarity">
    <text evidence="6">Belongs to the YccS/YhfK family.</text>
</comment>
<feature type="transmembrane region" description="Helical" evidence="7">
    <location>
        <begin position="103"/>
        <end position="121"/>
    </location>
</feature>
<evidence type="ECO:0000313" key="9">
    <source>
        <dbReference type="EMBL" id="MBZ5748947.1"/>
    </source>
</evidence>
<feature type="transmembrane region" description="Helical" evidence="7">
    <location>
        <begin position="128"/>
        <end position="148"/>
    </location>
</feature>
<evidence type="ECO:0000256" key="3">
    <source>
        <dbReference type="ARBA" id="ARBA00022692"/>
    </source>
</evidence>
<dbReference type="PANTHER" id="PTHR30509">
    <property type="entry name" value="P-HYDROXYBENZOIC ACID EFFLUX PUMP SUBUNIT-RELATED"/>
    <property type="match status" value="1"/>
</dbReference>
<organism evidence="9 10">
    <name type="scientific">Metabacillus rhizolycopersici</name>
    <dbReference type="NCBI Taxonomy" id="2875709"/>
    <lineage>
        <taxon>Bacteria</taxon>
        <taxon>Bacillati</taxon>
        <taxon>Bacillota</taxon>
        <taxon>Bacilli</taxon>
        <taxon>Bacillales</taxon>
        <taxon>Bacillaceae</taxon>
        <taxon>Metabacillus</taxon>
    </lineage>
</organism>
<keyword evidence="4 7" id="KW-1133">Transmembrane helix</keyword>
<feature type="transmembrane region" description="Helical" evidence="7">
    <location>
        <begin position="79"/>
        <end position="97"/>
    </location>
</feature>
<feature type="transmembrane region" description="Helical" evidence="7">
    <location>
        <begin position="395"/>
        <end position="412"/>
    </location>
</feature>
<comment type="subcellular location">
    <subcellularLocation>
        <location evidence="1">Cell membrane</location>
        <topology evidence="1">Multi-pass membrane protein</topology>
    </subcellularLocation>
</comment>